<organism evidence="4 6">
    <name type="scientific">Actinobaculum suis</name>
    <dbReference type="NCBI Taxonomy" id="1657"/>
    <lineage>
        <taxon>Bacteria</taxon>
        <taxon>Bacillati</taxon>
        <taxon>Actinomycetota</taxon>
        <taxon>Actinomycetes</taxon>
        <taxon>Actinomycetales</taxon>
        <taxon>Actinomycetaceae</taxon>
        <taxon>Actinobaculum</taxon>
    </lineage>
</organism>
<dbReference type="Proteomes" id="UP000269974">
    <property type="component" value="Unassembled WGS sequence"/>
</dbReference>
<evidence type="ECO:0000313" key="2">
    <source>
        <dbReference type="EMBL" id="MDY5153308.1"/>
    </source>
</evidence>
<dbReference type="STRING" id="1657.ACU20_03165"/>
<keyword evidence="1" id="KW-1133">Transmembrane helix</keyword>
<evidence type="ECO:0000256" key="1">
    <source>
        <dbReference type="SAM" id="Phobius"/>
    </source>
</evidence>
<dbReference type="AlphaFoldDB" id="A0A0K9EUK1"/>
<evidence type="ECO:0008006" key="7">
    <source>
        <dbReference type="Google" id="ProtNLM"/>
    </source>
</evidence>
<sequence length="105" mass="11415">MRSSKNVRVMSLVVLLYALALIVYSWVAVGMAGFYAGFLVPLIIGTIGAVVGVIGYWIDNAWVFAGGVVFALWFSPGTLGFWPNGIGFVALLIWGFIFGKEKLHE</sequence>
<dbReference type="EMBL" id="FNAU01000010">
    <property type="protein sequence ID" value="SDE47361.1"/>
    <property type="molecule type" value="Genomic_DNA"/>
</dbReference>
<evidence type="ECO:0000313" key="5">
    <source>
        <dbReference type="Proteomes" id="UP000182744"/>
    </source>
</evidence>
<dbReference type="EMBL" id="JAWNFU010000002">
    <property type="protein sequence ID" value="MDY5153308.1"/>
    <property type="molecule type" value="Genomic_DNA"/>
</dbReference>
<evidence type="ECO:0000313" key="6">
    <source>
        <dbReference type="Proteomes" id="UP000269974"/>
    </source>
</evidence>
<reference evidence="2" key="4">
    <citation type="submission" date="2023-10" db="EMBL/GenBank/DDBJ databases">
        <title>Whole Genome based description of the genera Actinobaculum and Actinotignum reveals a complex phylogenetic relationship within the species included in the genus Actinotignum.</title>
        <authorList>
            <person name="Jensen C.S."/>
            <person name="Dargis R."/>
            <person name="Kemp M."/>
            <person name="Christensen J.J."/>
        </authorList>
    </citation>
    <scope>NUCLEOTIDE SEQUENCE</scope>
    <source>
        <strain evidence="2">Actinobaculum_suis_CCUG19206T</strain>
    </source>
</reference>
<dbReference type="PATRIC" id="fig|1657.3.peg.551"/>
<reference evidence="4 6" key="3">
    <citation type="submission" date="2018-11" db="EMBL/GenBank/DDBJ databases">
        <authorList>
            <consortium name="Pathogen Informatics"/>
        </authorList>
    </citation>
    <scope>NUCLEOTIDE SEQUENCE [LARGE SCALE GENOMIC DNA]</scope>
    <source>
        <strain evidence="4 6">NCTC10327</strain>
    </source>
</reference>
<keyword evidence="1" id="KW-0812">Transmembrane</keyword>
<dbReference type="Proteomes" id="UP001273799">
    <property type="component" value="Unassembled WGS sequence"/>
</dbReference>
<evidence type="ECO:0000313" key="4">
    <source>
        <dbReference type="EMBL" id="VDG76232.1"/>
    </source>
</evidence>
<name>A0A0K9EUK1_9ACTO</name>
<gene>
    <name evidence="4" type="ORF">NCTC10327_00892</name>
    <name evidence="2" type="ORF">R6G71_04505</name>
    <name evidence="3" type="ORF">SAMN05421878_11019</name>
</gene>
<proteinExistence type="predicted"/>
<accession>A0A0K9EUK1</accession>
<keyword evidence="5" id="KW-1185">Reference proteome</keyword>
<dbReference type="Proteomes" id="UP000182744">
    <property type="component" value="Unassembled WGS sequence"/>
</dbReference>
<dbReference type="RefSeq" id="WP_049619326.1">
    <property type="nucleotide sequence ID" value="NZ_FNAU01000010.1"/>
</dbReference>
<evidence type="ECO:0000313" key="3">
    <source>
        <dbReference type="EMBL" id="SDE47361.1"/>
    </source>
</evidence>
<protein>
    <recommendedName>
        <fullName evidence="7">SPW repeat-containing protein</fullName>
    </recommendedName>
</protein>
<keyword evidence="1" id="KW-0472">Membrane</keyword>
<feature type="transmembrane region" description="Helical" evidence="1">
    <location>
        <begin position="7"/>
        <end position="27"/>
    </location>
</feature>
<feature type="transmembrane region" description="Helical" evidence="1">
    <location>
        <begin position="33"/>
        <end position="51"/>
    </location>
</feature>
<dbReference type="EMBL" id="UYIO01000001">
    <property type="protein sequence ID" value="VDG76232.1"/>
    <property type="molecule type" value="Genomic_DNA"/>
</dbReference>
<dbReference type="OrthoDB" id="3267149at2"/>
<reference evidence="5" key="2">
    <citation type="submission" date="2016-10" db="EMBL/GenBank/DDBJ databases">
        <authorList>
            <person name="Varghese N."/>
        </authorList>
    </citation>
    <scope>NUCLEOTIDE SEQUENCE [LARGE SCALE GENOMIC DNA]</scope>
    <source>
        <strain evidence="5">DSM 20639</strain>
    </source>
</reference>
<reference evidence="3" key="1">
    <citation type="submission" date="2016-10" db="EMBL/GenBank/DDBJ databases">
        <authorList>
            <person name="Varghese N."/>
            <person name="Submissions S."/>
        </authorList>
    </citation>
    <scope>NUCLEOTIDE SEQUENCE</scope>
    <source>
        <strain evidence="3">DSM 20639</strain>
    </source>
</reference>
<feature type="transmembrane region" description="Helical" evidence="1">
    <location>
        <begin position="56"/>
        <end position="75"/>
    </location>
</feature>